<dbReference type="GeneID" id="37014329"/>
<evidence type="ECO:0000313" key="3">
    <source>
        <dbReference type="Proteomes" id="UP000245942"/>
    </source>
</evidence>
<feature type="compositionally biased region" description="Acidic residues" evidence="1">
    <location>
        <begin position="231"/>
        <end position="242"/>
    </location>
</feature>
<evidence type="ECO:0000313" key="2">
    <source>
        <dbReference type="EMBL" id="PWN20259.1"/>
    </source>
</evidence>
<dbReference type="AlphaFoldDB" id="A0A316U4U9"/>
<accession>A0A316U4U9</accession>
<dbReference type="Proteomes" id="UP000245942">
    <property type="component" value="Unassembled WGS sequence"/>
</dbReference>
<feature type="region of interest" description="Disordered" evidence="1">
    <location>
        <begin position="228"/>
        <end position="251"/>
    </location>
</feature>
<keyword evidence="3" id="KW-1185">Reference proteome</keyword>
<reference evidence="2 3" key="1">
    <citation type="journal article" date="2018" name="Mol. Biol. Evol.">
        <title>Broad Genomic Sampling Reveals a Smut Pathogenic Ancestry of the Fungal Clade Ustilaginomycotina.</title>
        <authorList>
            <person name="Kijpornyongpan T."/>
            <person name="Mondo S.J."/>
            <person name="Barry K."/>
            <person name="Sandor L."/>
            <person name="Lee J."/>
            <person name="Lipzen A."/>
            <person name="Pangilinan J."/>
            <person name="LaButti K."/>
            <person name="Hainaut M."/>
            <person name="Henrissat B."/>
            <person name="Grigoriev I.V."/>
            <person name="Spatafora J.W."/>
            <person name="Aime M.C."/>
        </authorList>
    </citation>
    <scope>NUCLEOTIDE SEQUENCE [LARGE SCALE GENOMIC DNA]</scope>
    <source>
        <strain evidence="2 3">MCA 4718</strain>
    </source>
</reference>
<protein>
    <submittedName>
        <fullName evidence="2">Uncharacterized protein</fullName>
    </submittedName>
</protein>
<evidence type="ECO:0000256" key="1">
    <source>
        <dbReference type="SAM" id="MobiDB-lite"/>
    </source>
</evidence>
<feature type="compositionally biased region" description="Basic and acidic residues" evidence="1">
    <location>
        <begin position="79"/>
        <end position="105"/>
    </location>
</feature>
<sequence>MKDSHIKRRRIAGKRGVPSAFTPGSSQRAPSRPIAPPAQTSGQAGPSRHSRADSIESDAEDDYQHVAVELPDQLPSLPEGHEGDVSAEARDTEETSPKPLSRSERLREILKFRGLAERYGETEGREGKQYPSQLDLRLSQAIHAYAVEYYASKAMLIEDKVKGEKDAPLRTRSSKARGGHGTIDRGRDIIPPHLIKKPARKVYAATLGQFESTVPYDVLSDLADSDYVASDNEEEDDDEIEREAETSEPARQIHRGTKTAVNDRGILENVQDAFDETALFAICEYRLRHHSERKTRLTVESAPSIGACSRLRGGDCTFPAWRSR</sequence>
<feature type="region of interest" description="Disordered" evidence="1">
    <location>
        <begin position="167"/>
        <end position="189"/>
    </location>
</feature>
<dbReference type="EMBL" id="KZ819328">
    <property type="protein sequence ID" value="PWN20259.1"/>
    <property type="molecule type" value="Genomic_DNA"/>
</dbReference>
<gene>
    <name evidence="2" type="ORF">BCV69DRAFT_283136</name>
</gene>
<proteinExistence type="predicted"/>
<feature type="region of interest" description="Disordered" evidence="1">
    <location>
        <begin position="1"/>
        <end position="105"/>
    </location>
</feature>
<name>A0A316U4U9_9BASI</name>
<organism evidence="2 3">
    <name type="scientific">Pseudomicrostroma glucosiphilum</name>
    <dbReference type="NCBI Taxonomy" id="1684307"/>
    <lineage>
        <taxon>Eukaryota</taxon>
        <taxon>Fungi</taxon>
        <taxon>Dikarya</taxon>
        <taxon>Basidiomycota</taxon>
        <taxon>Ustilaginomycotina</taxon>
        <taxon>Exobasidiomycetes</taxon>
        <taxon>Microstromatales</taxon>
        <taxon>Microstromatales incertae sedis</taxon>
        <taxon>Pseudomicrostroma</taxon>
    </lineage>
</organism>
<feature type="compositionally biased region" description="Basic residues" evidence="1">
    <location>
        <begin position="1"/>
        <end position="13"/>
    </location>
</feature>
<dbReference type="RefSeq" id="XP_025347419.1">
    <property type="nucleotide sequence ID" value="XM_025492595.1"/>
</dbReference>